<dbReference type="FunFam" id="3.40.47.10:FF:000004">
    <property type="entry name" value="3-oxoacyl-[acyl-carrier-protein] synthase 3"/>
    <property type="match status" value="1"/>
</dbReference>
<dbReference type="NCBIfam" id="TIGR00747">
    <property type="entry name" value="fabH"/>
    <property type="match status" value="1"/>
</dbReference>
<feature type="active site" evidence="13">
    <location>
        <position position="131"/>
    </location>
</feature>
<dbReference type="eggNOG" id="COG0332">
    <property type="taxonomic scope" value="Bacteria"/>
</dbReference>
<organism evidence="16 17">
    <name type="scientific">Sphingobacterium deserti</name>
    <dbReference type="NCBI Taxonomy" id="1229276"/>
    <lineage>
        <taxon>Bacteria</taxon>
        <taxon>Pseudomonadati</taxon>
        <taxon>Bacteroidota</taxon>
        <taxon>Sphingobacteriia</taxon>
        <taxon>Sphingobacteriales</taxon>
        <taxon>Sphingobacteriaceae</taxon>
        <taxon>Sphingobacterium</taxon>
    </lineage>
</organism>
<comment type="subcellular location">
    <subcellularLocation>
        <location evidence="13">Cytoplasm</location>
    </subcellularLocation>
</comment>
<feature type="domain" description="Beta-ketoacyl-[acyl-carrier-protein] synthase III C-terminal" evidence="14">
    <location>
        <begin position="254"/>
        <end position="341"/>
    </location>
</feature>
<evidence type="ECO:0000256" key="9">
    <source>
        <dbReference type="ARBA" id="ARBA00023160"/>
    </source>
</evidence>
<evidence type="ECO:0000256" key="4">
    <source>
        <dbReference type="ARBA" id="ARBA00022490"/>
    </source>
</evidence>
<evidence type="ECO:0000256" key="7">
    <source>
        <dbReference type="ARBA" id="ARBA00022832"/>
    </source>
</evidence>
<protein>
    <recommendedName>
        <fullName evidence="3 13">Beta-ketoacyl-[acyl-carrier-protein] synthase III</fullName>
        <shortName evidence="13">Beta-ketoacyl-ACP synthase III</shortName>
        <shortName evidence="13">KAS III</shortName>
        <ecNumber evidence="3 13">2.3.1.180</ecNumber>
    </recommendedName>
    <alternativeName>
        <fullName evidence="13">3-oxoacyl-[acyl-carrier-protein] synthase 3</fullName>
    </alternativeName>
    <alternativeName>
        <fullName evidence="13">3-oxoacyl-[acyl-carrier-protein] synthase III</fullName>
    </alternativeName>
</protein>
<evidence type="ECO:0000256" key="1">
    <source>
        <dbReference type="ARBA" id="ARBA00005194"/>
    </source>
</evidence>
<dbReference type="InterPro" id="IPR013751">
    <property type="entry name" value="ACP_syn_III_N"/>
</dbReference>
<evidence type="ECO:0000256" key="5">
    <source>
        <dbReference type="ARBA" id="ARBA00022516"/>
    </source>
</evidence>
<comment type="function">
    <text evidence="13">Catalyzes the condensation reaction of fatty acid synthesis by the addition to an acyl acceptor of two carbons from malonyl-ACP. Catalyzes the first condensation reaction which initiates fatty acid synthesis and may therefore play a role in governing the total rate of fatty acid production. Possesses both acetoacetyl-ACP synthase and acetyl transacylase activities. Its substrate specificity determines the biosynthesis of branched-chain and/or straight-chain of fatty acids.</text>
</comment>
<comment type="subunit">
    <text evidence="13">Homodimer.</text>
</comment>
<dbReference type="STRING" id="1229276.DI53_2877"/>
<dbReference type="PATRIC" id="fig|1229276.3.peg.2973"/>
<dbReference type="PANTHER" id="PTHR34069:SF2">
    <property type="entry name" value="BETA-KETOACYL-[ACYL-CARRIER-PROTEIN] SYNTHASE III"/>
    <property type="match status" value="1"/>
</dbReference>
<dbReference type="InterPro" id="IPR004655">
    <property type="entry name" value="FabH"/>
</dbReference>
<keyword evidence="17" id="KW-1185">Reference proteome</keyword>
<dbReference type="Pfam" id="PF08545">
    <property type="entry name" value="ACP_syn_III"/>
    <property type="match status" value="1"/>
</dbReference>
<keyword evidence="4 13" id="KW-0963">Cytoplasm</keyword>
<comment type="caution">
    <text evidence="16">The sequence shown here is derived from an EMBL/GenBank/DDBJ whole genome shotgun (WGS) entry which is preliminary data.</text>
</comment>
<evidence type="ECO:0000256" key="3">
    <source>
        <dbReference type="ARBA" id="ARBA00012333"/>
    </source>
</evidence>
<feature type="domain" description="Beta-ketoacyl-[acyl-carrier-protein] synthase III N-terminal" evidence="15">
    <location>
        <begin position="125"/>
        <end position="202"/>
    </location>
</feature>
<dbReference type="EMBL" id="JJMU01000053">
    <property type="protein sequence ID" value="KGE13346.1"/>
    <property type="molecule type" value="Genomic_DNA"/>
</dbReference>
<keyword evidence="10 13" id="KW-0511">Multifunctional enzyme</keyword>
<dbReference type="CDD" id="cd00830">
    <property type="entry name" value="KAS_III"/>
    <property type="match status" value="1"/>
</dbReference>
<dbReference type="GO" id="GO:0033818">
    <property type="term" value="F:beta-ketoacyl-acyl-carrier-protein synthase III activity"/>
    <property type="evidence" value="ECO:0007669"/>
    <property type="project" value="UniProtKB-UniRule"/>
</dbReference>
<sequence>MHSLFEEQEKYMQQNYLSRPYAAITGIGGYVPQKRRTNLDLEQVCDTSDEWIMKRTGIKERRILDKDLATSDMAVMAIRDLCTQFNKDLDDVDAIIVATSTPDVMMPATANIIAKKLGLKNVWAFDMNAACSGFLYALDMGSSLIETERYKNVLVVGADNISSFVDIQDRSTNILFGDGAGVVWLEPSSENGIIDAFMQSNGDGREFLNIEGGGSLHSLNNETIAIEKKYIRQDGKVVFKQAIQSMSDACNQVLKRNNLDIDQVNWLIPHQANKRIIDAVGKEINIAADRTLSNIEYLGNTIAATIPLCIWENLKQLQKGDLLMLTAFGAGFSWGASLLRWAI</sequence>
<dbReference type="Gene3D" id="3.40.47.10">
    <property type="match status" value="1"/>
</dbReference>
<dbReference type="GO" id="GO:0005737">
    <property type="term" value="C:cytoplasm"/>
    <property type="evidence" value="ECO:0007669"/>
    <property type="project" value="UniProtKB-SubCell"/>
</dbReference>
<keyword evidence="6 13" id="KW-0808">Transferase</keyword>
<name>A0A0B8SZZ1_9SPHI</name>
<evidence type="ECO:0000256" key="10">
    <source>
        <dbReference type="ARBA" id="ARBA00023268"/>
    </source>
</evidence>
<keyword evidence="11 13" id="KW-0012">Acyltransferase</keyword>
<reference evidence="17" key="1">
    <citation type="submission" date="2014-04" db="EMBL/GenBank/DDBJ databases">
        <title>Whole-Genome optical mapping and complete genome sequence of Sphingobacterium deserti sp. nov., a new spaces isolated from desert in the west of China.</title>
        <authorList>
            <person name="Teng C."/>
            <person name="Zhou Z."/>
            <person name="Li X."/>
            <person name="Chen M."/>
            <person name="Lin M."/>
            <person name="Wang L."/>
            <person name="Su S."/>
            <person name="Zhang C."/>
            <person name="Zhang W."/>
        </authorList>
    </citation>
    <scope>NUCLEOTIDE SEQUENCE [LARGE SCALE GENOMIC DNA]</scope>
    <source>
        <strain evidence="17">ACCC05744</strain>
    </source>
</reference>
<dbReference type="PANTHER" id="PTHR34069">
    <property type="entry name" value="3-OXOACYL-[ACYL-CARRIER-PROTEIN] SYNTHASE 3"/>
    <property type="match status" value="1"/>
</dbReference>
<proteinExistence type="inferred from homology"/>
<evidence type="ECO:0000256" key="11">
    <source>
        <dbReference type="ARBA" id="ARBA00023315"/>
    </source>
</evidence>
<evidence type="ECO:0000256" key="8">
    <source>
        <dbReference type="ARBA" id="ARBA00023098"/>
    </source>
</evidence>
<comment type="pathway">
    <text evidence="1 13">Lipid metabolism; fatty acid biosynthesis.</text>
</comment>
<accession>A0A0B8SZZ1</accession>
<feature type="active site" evidence="13">
    <location>
        <position position="300"/>
    </location>
</feature>
<keyword evidence="5 13" id="KW-0444">Lipid biosynthesis</keyword>
<evidence type="ECO:0000259" key="14">
    <source>
        <dbReference type="Pfam" id="PF08541"/>
    </source>
</evidence>
<gene>
    <name evidence="13" type="primary">fabH</name>
    <name evidence="16" type="ORF">DI53_2877</name>
</gene>
<dbReference type="UniPathway" id="UPA00094"/>
<dbReference type="HAMAP" id="MF_01815">
    <property type="entry name" value="FabH"/>
    <property type="match status" value="1"/>
</dbReference>
<feature type="active site" evidence="13">
    <location>
        <position position="270"/>
    </location>
</feature>
<keyword evidence="7 13" id="KW-0276">Fatty acid metabolism</keyword>
<dbReference type="GO" id="GO:0004315">
    <property type="term" value="F:3-oxoacyl-[acyl-carrier-protein] synthase activity"/>
    <property type="evidence" value="ECO:0007669"/>
    <property type="project" value="InterPro"/>
</dbReference>
<comment type="domain">
    <text evidence="13">The last Arg residue of the ACP-binding site is essential for the weak association between ACP/AcpP and FabH.</text>
</comment>
<keyword evidence="8 13" id="KW-0443">Lipid metabolism</keyword>
<reference evidence="16 17" key="2">
    <citation type="journal article" date="2015" name="PLoS ONE">
        <title>Whole-Genome Optical Mapping and Finished Genome Sequence of Sphingobacterium deserti sp. nov., a New Species Isolated from the Western Desert of China.</title>
        <authorList>
            <person name="Teng C."/>
            <person name="Zhou Z."/>
            <person name="Molnar I."/>
            <person name="Li X."/>
            <person name="Tang R."/>
            <person name="Chen M."/>
            <person name="Wang L."/>
            <person name="Su S."/>
            <person name="Zhang W."/>
            <person name="Lin M."/>
        </authorList>
    </citation>
    <scope>NUCLEOTIDE SEQUENCE [LARGE SCALE GENOMIC DNA]</scope>
    <source>
        <strain evidence="17">ACCC05744</strain>
    </source>
</reference>
<evidence type="ECO:0000256" key="13">
    <source>
        <dbReference type="HAMAP-Rule" id="MF_01815"/>
    </source>
</evidence>
<evidence type="ECO:0000313" key="17">
    <source>
        <dbReference type="Proteomes" id="UP000031802"/>
    </source>
</evidence>
<dbReference type="AlphaFoldDB" id="A0A0B8SZZ1"/>
<evidence type="ECO:0000259" key="15">
    <source>
        <dbReference type="Pfam" id="PF08545"/>
    </source>
</evidence>
<dbReference type="Proteomes" id="UP000031802">
    <property type="component" value="Unassembled WGS sequence"/>
</dbReference>
<dbReference type="InterPro" id="IPR013747">
    <property type="entry name" value="ACP_syn_III_C"/>
</dbReference>
<dbReference type="EC" id="2.3.1.180" evidence="3 13"/>
<dbReference type="GO" id="GO:0006633">
    <property type="term" value="P:fatty acid biosynthetic process"/>
    <property type="evidence" value="ECO:0007669"/>
    <property type="project" value="UniProtKB-UniRule"/>
</dbReference>
<evidence type="ECO:0000313" key="16">
    <source>
        <dbReference type="EMBL" id="KGE13346.1"/>
    </source>
</evidence>
<evidence type="ECO:0000256" key="2">
    <source>
        <dbReference type="ARBA" id="ARBA00008642"/>
    </source>
</evidence>
<evidence type="ECO:0000256" key="6">
    <source>
        <dbReference type="ARBA" id="ARBA00022679"/>
    </source>
</evidence>
<feature type="region of interest" description="ACP-binding" evidence="13">
    <location>
        <begin position="271"/>
        <end position="275"/>
    </location>
</feature>
<dbReference type="RefSeq" id="WP_241462434.1">
    <property type="nucleotide sequence ID" value="NZ_JJMU01000053.1"/>
</dbReference>
<comment type="catalytic activity">
    <reaction evidence="12">
        <text>malonyl-[ACP] + acetyl-CoA + H(+) = 3-oxobutanoyl-[ACP] + CO2 + CoA</text>
        <dbReference type="Rhea" id="RHEA:12080"/>
        <dbReference type="Rhea" id="RHEA-COMP:9623"/>
        <dbReference type="Rhea" id="RHEA-COMP:9625"/>
        <dbReference type="ChEBI" id="CHEBI:15378"/>
        <dbReference type="ChEBI" id="CHEBI:16526"/>
        <dbReference type="ChEBI" id="CHEBI:57287"/>
        <dbReference type="ChEBI" id="CHEBI:57288"/>
        <dbReference type="ChEBI" id="CHEBI:78449"/>
        <dbReference type="ChEBI" id="CHEBI:78450"/>
        <dbReference type="EC" id="2.3.1.180"/>
    </reaction>
    <physiologicalReaction direction="left-to-right" evidence="12">
        <dbReference type="Rhea" id="RHEA:12081"/>
    </physiologicalReaction>
</comment>
<dbReference type="InterPro" id="IPR016039">
    <property type="entry name" value="Thiolase-like"/>
</dbReference>
<dbReference type="NCBIfam" id="NF006829">
    <property type="entry name" value="PRK09352.1"/>
    <property type="match status" value="1"/>
</dbReference>
<comment type="similarity">
    <text evidence="2 13">Belongs to the thiolase-like superfamily. FabH family.</text>
</comment>
<evidence type="ECO:0000256" key="12">
    <source>
        <dbReference type="ARBA" id="ARBA00051096"/>
    </source>
</evidence>
<dbReference type="Pfam" id="PF08541">
    <property type="entry name" value="ACP_syn_III_C"/>
    <property type="match status" value="1"/>
</dbReference>
<dbReference type="GO" id="GO:0044550">
    <property type="term" value="P:secondary metabolite biosynthetic process"/>
    <property type="evidence" value="ECO:0007669"/>
    <property type="project" value="TreeGrafter"/>
</dbReference>
<dbReference type="SUPFAM" id="SSF53901">
    <property type="entry name" value="Thiolase-like"/>
    <property type="match status" value="1"/>
</dbReference>
<keyword evidence="9 13" id="KW-0275">Fatty acid biosynthesis</keyword>